<name>A0A8I1GC83_9HYPH</name>
<accession>A0A8I1GC83</accession>
<comment type="caution">
    <text evidence="1">The sequence shown here is derived from an EMBL/GenBank/DDBJ whole genome shotgun (WGS) entry which is preliminary data.</text>
</comment>
<organism evidence="1 2">
    <name type="scientific">Rhodomicrobium udaipurense</name>
    <dbReference type="NCBI Taxonomy" id="1202716"/>
    <lineage>
        <taxon>Bacteria</taxon>
        <taxon>Pseudomonadati</taxon>
        <taxon>Pseudomonadota</taxon>
        <taxon>Alphaproteobacteria</taxon>
        <taxon>Hyphomicrobiales</taxon>
        <taxon>Hyphomicrobiaceae</taxon>
        <taxon>Rhodomicrobium</taxon>
    </lineage>
</organism>
<dbReference type="EMBL" id="JAEMUK010000078">
    <property type="protein sequence ID" value="MBJ7544413.1"/>
    <property type="molecule type" value="Genomic_DNA"/>
</dbReference>
<dbReference type="AlphaFoldDB" id="A0A8I1GC83"/>
<evidence type="ECO:0000313" key="1">
    <source>
        <dbReference type="EMBL" id="MBJ7544413.1"/>
    </source>
</evidence>
<keyword evidence="2" id="KW-1185">Reference proteome</keyword>
<reference evidence="1 2" key="1">
    <citation type="submission" date="2020-12" db="EMBL/GenBank/DDBJ databases">
        <title>Revised draft genomes of Rhodomicrobium vannielii ATCC 17100 and Rhodomicrobium udaipurense JA643.</title>
        <authorList>
            <person name="Conners E.M."/>
            <person name="Davenport E.J."/>
            <person name="Bose A."/>
        </authorList>
    </citation>
    <scope>NUCLEOTIDE SEQUENCE [LARGE SCALE GENOMIC DNA]</scope>
    <source>
        <strain evidence="1 2">JA643</strain>
    </source>
</reference>
<evidence type="ECO:0000313" key="2">
    <source>
        <dbReference type="Proteomes" id="UP000623250"/>
    </source>
</evidence>
<dbReference type="RefSeq" id="WP_037240424.1">
    <property type="nucleotide sequence ID" value="NZ_JAEMUK010000078.1"/>
</dbReference>
<dbReference type="Proteomes" id="UP000623250">
    <property type="component" value="Unassembled WGS sequence"/>
</dbReference>
<proteinExistence type="predicted"/>
<sequence>MKTRRPPETIPLTLWLKPRVLEGLALACKDQQGNIFCTVQDAAADILMDAAETYLRDAEQAKEEPADDGIPF</sequence>
<gene>
    <name evidence="1" type="ORF">JDN41_12735</name>
</gene>
<protein>
    <submittedName>
        <fullName evidence="1">Uncharacterized protein</fullName>
    </submittedName>
</protein>